<dbReference type="CDD" id="cd01743">
    <property type="entry name" value="GATase1_Anthranilate_Synthase"/>
    <property type="match status" value="1"/>
</dbReference>
<dbReference type="InterPro" id="IPR006221">
    <property type="entry name" value="TrpG/PapA_dom"/>
</dbReference>
<name>A0A378MAU8_LISGR</name>
<evidence type="ECO:0000259" key="2">
    <source>
        <dbReference type="Pfam" id="PF00117"/>
    </source>
</evidence>
<feature type="domain" description="Glutamine amidotransferase" evidence="2">
    <location>
        <begin position="3"/>
        <end position="184"/>
    </location>
</feature>
<dbReference type="PRINTS" id="PR00097">
    <property type="entry name" value="ANTSNTHASEII"/>
</dbReference>
<dbReference type="InterPro" id="IPR029062">
    <property type="entry name" value="Class_I_gatase-like"/>
</dbReference>
<dbReference type="Proteomes" id="UP000254879">
    <property type="component" value="Unassembled WGS sequence"/>
</dbReference>
<dbReference type="PANTHER" id="PTHR43418:SF8">
    <property type="entry name" value="SYNTHASE COMPONENT II, PUTATIVE-RELATED"/>
    <property type="match status" value="1"/>
</dbReference>
<accession>A0A378MAU8</accession>
<keyword evidence="3" id="KW-0456">Lyase</keyword>
<dbReference type="PANTHER" id="PTHR43418">
    <property type="entry name" value="MULTIFUNCTIONAL TRYPTOPHAN BIOSYNTHESIS PROTEIN-RELATED"/>
    <property type="match status" value="1"/>
</dbReference>
<organism evidence="3 4">
    <name type="scientific">Listeria grayi</name>
    <name type="common">Listeria murrayi</name>
    <dbReference type="NCBI Taxonomy" id="1641"/>
    <lineage>
        <taxon>Bacteria</taxon>
        <taxon>Bacillati</taxon>
        <taxon>Bacillota</taxon>
        <taxon>Bacilli</taxon>
        <taxon>Bacillales</taxon>
        <taxon>Listeriaceae</taxon>
        <taxon>Listeria</taxon>
    </lineage>
</organism>
<evidence type="ECO:0000313" key="3">
    <source>
        <dbReference type="EMBL" id="STY43497.1"/>
    </source>
</evidence>
<dbReference type="EMBL" id="UGPG01000001">
    <property type="protein sequence ID" value="STY43497.1"/>
    <property type="molecule type" value="Genomic_DNA"/>
</dbReference>
<evidence type="ECO:0000313" key="4">
    <source>
        <dbReference type="Proteomes" id="UP000254879"/>
    </source>
</evidence>
<dbReference type="EC" id="4.1.3.27" evidence="3"/>
<sequence>MIVLVDNYDSFTFNLEQYLSEYTKVSVIRNDDPKLLEAIRHADGIVLSPGPGHPSEANLLEKVIQSYQHTKPILGICLGHQALGEVNGGKVARASQFRHGKVSMMQRIADPLFADIPEEFPVMRYHSLIVEKASLPKTLISMGTALDDGEMMAMKLQGKAVYGLQFHPESIGSPYGKTIIRNFVTLVKDEVKNNGKFITESL</sequence>
<dbReference type="Gene3D" id="3.40.50.880">
    <property type="match status" value="1"/>
</dbReference>
<dbReference type="RefSeq" id="WP_115345668.1">
    <property type="nucleotide sequence ID" value="NZ_UGPG01000001.1"/>
</dbReference>
<dbReference type="GO" id="GO:0005829">
    <property type="term" value="C:cytosol"/>
    <property type="evidence" value="ECO:0007669"/>
    <property type="project" value="TreeGrafter"/>
</dbReference>
<dbReference type="GO" id="GO:0000162">
    <property type="term" value="P:L-tryptophan biosynthetic process"/>
    <property type="evidence" value="ECO:0007669"/>
    <property type="project" value="TreeGrafter"/>
</dbReference>
<dbReference type="PROSITE" id="PS51273">
    <property type="entry name" value="GATASE_TYPE_1"/>
    <property type="match status" value="1"/>
</dbReference>
<gene>
    <name evidence="3" type="primary">trpG</name>
    <name evidence="3" type="ORF">NCTC10815_00793</name>
</gene>
<evidence type="ECO:0000256" key="1">
    <source>
        <dbReference type="ARBA" id="ARBA00022962"/>
    </source>
</evidence>
<dbReference type="SUPFAM" id="SSF52317">
    <property type="entry name" value="Class I glutamine amidotransferase-like"/>
    <property type="match status" value="1"/>
</dbReference>
<dbReference type="Pfam" id="PF00117">
    <property type="entry name" value="GATase"/>
    <property type="match status" value="1"/>
</dbReference>
<dbReference type="InterPro" id="IPR050472">
    <property type="entry name" value="Anth_synth/Amidotransfase"/>
</dbReference>
<dbReference type="AlphaFoldDB" id="A0A378MAU8"/>
<keyword evidence="1" id="KW-0315">Glutamine amidotransferase</keyword>
<dbReference type="NCBIfam" id="TIGR00566">
    <property type="entry name" value="trpG_papA"/>
    <property type="match status" value="1"/>
</dbReference>
<dbReference type="PRINTS" id="PR00099">
    <property type="entry name" value="CPSGATASE"/>
</dbReference>
<dbReference type="GO" id="GO:0004049">
    <property type="term" value="F:anthranilate synthase activity"/>
    <property type="evidence" value="ECO:0007669"/>
    <property type="project" value="UniProtKB-EC"/>
</dbReference>
<dbReference type="PRINTS" id="PR00096">
    <property type="entry name" value="GATASE"/>
</dbReference>
<proteinExistence type="predicted"/>
<dbReference type="FunFam" id="3.40.50.880:FF:000003">
    <property type="entry name" value="Anthranilate synthase component II"/>
    <property type="match status" value="1"/>
</dbReference>
<protein>
    <submittedName>
        <fullName evidence="3">Anthranilate synthase component II</fullName>
        <ecNumber evidence="3">4.1.3.27</ecNumber>
    </submittedName>
</protein>
<dbReference type="InterPro" id="IPR017926">
    <property type="entry name" value="GATASE"/>
</dbReference>
<reference evidence="3 4" key="1">
    <citation type="submission" date="2018-06" db="EMBL/GenBank/DDBJ databases">
        <authorList>
            <consortium name="Pathogen Informatics"/>
            <person name="Doyle S."/>
        </authorList>
    </citation>
    <scope>NUCLEOTIDE SEQUENCE [LARGE SCALE GENOMIC DNA]</scope>
    <source>
        <strain evidence="4">NCTC 10815</strain>
    </source>
</reference>